<gene>
    <name evidence="1" type="ORF">AB205_0009930</name>
</gene>
<dbReference type="Proteomes" id="UP000228934">
    <property type="component" value="Unassembled WGS sequence"/>
</dbReference>
<name>A0A2G9Q899_AQUCT</name>
<reference evidence="2" key="1">
    <citation type="journal article" date="2017" name="Nat. Commun.">
        <title>The North American bullfrog draft genome provides insight into hormonal regulation of long noncoding RNA.</title>
        <authorList>
            <person name="Hammond S.A."/>
            <person name="Warren R.L."/>
            <person name="Vandervalk B.P."/>
            <person name="Kucuk E."/>
            <person name="Khan H."/>
            <person name="Gibb E.A."/>
            <person name="Pandoh P."/>
            <person name="Kirk H."/>
            <person name="Zhao Y."/>
            <person name="Jones M."/>
            <person name="Mungall A.J."/>
            <person name="Coope R."/>
            <person name="Pleasance S."/>
            <person name="Moore R.A."/>
            <person name="Holt R.A."/>
            <person name="Round J.M."/>
            <person name="Ohora S."/>
            <person name="Walle B.V."/>
            <person name="Veldhoen N."/>
            <person name="Helbing C.C."/>
            <person name="Birol I."/>
        </authorList>
    </citation>
    <scope>NUCLEOTIDE SEQUENCE [LARGE SCALE GENOMIC DNA]</scope>
</reference>
<evidence type="ECO:0000313" key="2">
    <source>
        <dbReference type="Proteomes" id="UP000228934"/>
    </source>
</evidence>
<keyword evidence="2" id="KW-1185">Reference proteome</keyword>
<dbReference type="InterPro" id="IPR036179">
    <property type="entry name" value="Ig-like_dom_sf"/>
</dbReference>
<dbReference type="AlphaFoldDB" id="A0A2G9Q899"/>
<dbReference type="OrthoDB" id="9624810at2759"/>
<dbReference type="InterPro" id="IPR013783">
    <property type="entry name" value="Ig-like_fold"/>
</dbReference>
<evidence type="ECO:0000313" key="1">
    <source>
        <dbReference type="EMBL" id="PIO11401.1"/>
    </source>
</evidence>
<sequence>MISGIPEKFVGSGSGREFTLTIKGFAEDDVGVYYCHQYKQLPLTQEGKTIGSAGPQTLDSSLYFPAALLSTGSSEKKP</sequence>
<organism evidence="1 2">
    <name type="scientific">Aquarana catesbeiana</name>
    <name type="common">American bullfrog</name>
    <name type="synonym">Rana catesbeiana</name>
    <dbReference type="NCBI Taxonomy" id="8400"/>
    <lineage>
        <taxon>Eukaryota</taxon>
        <taxon>Metazoa</taxon>
        <taxon>Chordata</taxon>
        <taxon>Craniata</taxon>
        <taxon>Vertebrata</taxon>
        <taxon>Euteleostomi</taxon>
        <taxon>Amphibia</taxon>
        <taxon>Batrachia</taxon>
        <taxon>Anura</taxon>
        <taxon>Neobatrachia</taxon>
        <taxon>Ranoidea</taxon>
        <taxon>Ranidae</taxon>
        <taxon>Aquarana</taxon>
    </lineage>
</organism>
<dbReference type="EMBL" id="KZ061102">
    <property type="protein sequence ID" value="PIO11401.1"/>
    <property type="molecule type" value="Genomic_DNA"/>
</dbReference>
<dbReference type="SUPFAM" id="SSF48726">
    <property type="entry name" value="Immunoglobulin"/>
    <property type="match status" value="1"/>
</dbReference>
<accession>A0A2G9Q899</accession>
<dbReference type="Gene3D" id="2.60.40.10">
    <property type="entry name" value="Immunoglobulins"/>
    <property type="match status" value="1"/>
</dbReference>
<protein>
    <recommendedName>
        <fullName evidence="3">Immunoglobulin V-set domain-containing protein</fullName>
    </recommendedName>
</protein>
<evidence type="ECO:0008006" key="3">
    <source>
        <dbReference type="Google" id="ProtNLM"/>
    </source>
</evidence>
<proteinExistence type="predicted"/>